<dbReference type="Pfam" id="PF00001">
    <property type="entry name" value="7tm_1"/>
    <property type="match status" value="1"/>
</dbReference>
<dbReference type="SUPFAM" id="SSF81321">
    <property type="entry name" value="Family A G protein-coupled receptor-like"/>
    <property type="match status" value="1"/>
</dbReference>
<dbReference type="RefSeq" id="XP_013395934.1">
    <property type="nucleotide sequence ID" value="XM_013540480.1"/>
</dbReference>
<evidence type="ECO:0000256" key="1">
    <source>
        <dbReference type="ARBA" id="ARBA00004141"/>
    </source>
</evidence>
<dbReference type="AlphaFoldDB" id="A0A1S3IEP6"/>
<evidence type="ECO:0000313" key="13">
    <source>
        <dbReference type="RefSeq" id="XP_013395936.1"/>
    </source>
</evidence>
<dbReference type="InterPro" id="IPR050125">
    <property type="entry name" value="GPCR_opsins"/>
</dbReference>
<feature type="transmembrane region" description="Helical" evidence="8">
    <location>
        <begin position="61"/>
        <end position="82"/>
    </location>
</feature>
<dbReference type="Gene3D" id="1.20.1070.10">
    <property type="entry name" value="Rhodopsin 7-helix transmembrane proteins"/>
    <property type="match status" value="1"/>
</dbReference>
<evidence type="ECO:0000256" key="5">
    <source>
        <dbReference type="ARBA" id="ARBA00023136"/>
    </source>
</evidence>
<name>A0A1S3IEP6_LINAN</name>
<dbReference type="PROSITE" id="PS50262">
    <property type="entry name" value="G_PROTEIN_RECEP_F1_2"/>
    <property type="match status" value="1"/>
</dbReference>
<keyword evidence="10" id="KW-1185">Reference proteome</keyword>
<evidence type="ECO:0000313" key="12">
    <source>
        <dbReference type="RefSeq" id="XP_013395935.1"/>
    </source>
</evidence>
<evidence type="ECO:0000256" key="4">
    <source>
        <dbReference type="ARBA" id="ARBA00023040"/>
    </source>
</evidence>
<keyword evidence="5 8" id="KW-0472">Membrane</keyword>
<evidence type="ECO:0000256" key="3">
    <source>
        <dbReference type="ARBA" id="ARBA00022989"/>
    </source>
</evidence>
<feature type="transmembrane region" description="Helical" evidence="8">
    <location>
        <begin position="185"/>
        <end position="208"/>
    </location>
</feature>
<accession>A0A1S3IEP6</accession>
<feature type="transmembrane region" description="Helical" evidence="8">
    <location>
        <begin position="282"/>
        <end position="301"/>
    </location>
</feature>
<comment type="subcellular location">
    <subcellularLocation>
        <location evidence="1">Membrane</location>
        <topology evidence="1">Multi-pass membrane protein</topology>
    </subcellularLocation>
</comment>
<gene>
    <name evidence="11 12 13" type="primary">LOC106163015</name>
</gene>
<evidence type="ECO:0000313" key="11">
    <source>
        <dbReference type="RefSeq" id="XP_013395934.1"/>
    </source>
</evidence>
<evidence type="ECO:0000256" key="7">
    <source>
        <dbReference type="ARBA" id="ARBA00023224"/>
    </source>
</evidence>
<feature type="transmembrane region" description="Helical" evidence="8">
    <location>
        <begin position="146"/>
        <end position="165"/>
    </location>
</feature>
<keyword evidence="2 8" id="KW-0812">Transmembrane</keyword>
<protein>
    <submittedName>
        <fullName evidence="11 12">5-hydroxytryptamine receptor 1B-like</fullName>
    </submittedName>
</protein>
<feature type="transmembrane region" description="Helical" evidence="8">
    <location>
        <begin position="102"/>
        <end position="125"/>
    </location>
</feature>
<evidence type="ECO:0000256" key="8">
    <source>
        <dbReference type="SAM" id="Phobius"/>
    </source>
</evidence>
<evidence type="ECO:0000256" key="2">
    <source>
        <dbReference type="ARBA" id="ARBA00022692"/>
    </source>
</evidence>
<keyword evidence="3 8" id="KW-1133">Transmembrane helix</keyword>
<feature type="transmembrane region" description="Helical" evidence="8">
    <location>
        <begin position="20"/>
        <end position="41"/>
    </location>
</feature>
<dbReference type="GO" id="GO:0004930">
    <property type="term" value="F:G protein-coupled receptor activity"/>
    <property type="evidence" value="ECO:0007669"/>
    <property type="project" value="UniProtKB-KW"/>
</dbReference>
<dbReference type="InterPro" id="IPR000276">
    <property type="entry name" value="GPCR_Rhodpsn"/>
</dbReference>
<dbReference type="KEGG" id="lak:106163015"/>
<keyword evidence="6" id="KW-0675">Receptor</keyword>
<dbReference type="Proteomes" id="UP000085678">
    <property type="component" value="Unplaced"/>
</dbReference>
<sequence length="332" mass="36841">MENSSAFYKNSTDSSEFGPIPVSVSVIVFIVLILCIVIGGIGNFSTMVTIVRLPDHPKSSYYLIASISATHSLLCFFVMPVHMASLLVEDHELGGGLCDYSAYAAAILTTTANLLLCATALQRYISTMHPSCFGKVKSSKYTRGMIALSYLLPLMLFLVIKFAVLDEAPEYTPMDLNCKIATSSLLNFLLPVLYAPSTLIMLCSYLMLFYKIKKMRSTVAPVQDNLEVSTPTPMNDYIVKYQLRLTKTIFLILTEHCLTAICPGFMWLAAANSESDPRVLSILAILLMRMGPVFDVIIILVGNKFLRFRIKNLYAHIFGYDSSDPNSINWAV</sequence>
<dbReference type="GO" id="GO:0016020">
    <property type="term" value="C:membrane"/>
    <property type="evidence" value="ECO:0007669"/>
    <property type="project" value="UniProtKB-SubCell"/>
</dbReference>
<dbReference type="RefSeq" id="XP_013395936.1">
    <property type="nucleotide sequence ID" value="XM_013540482.1"/>
</dbReference>
<dbReference type="InterPro" id="IPR017452">
    <property type="entry name" value="GPCR_Rhodpsn_7TM"/>
</dbReference>
<dbReference type="PANTHER" id="PTHR24240">
    <property type="entry name" value="OPSIN"/>
    <property type="match status" value="1"/>
</dbReference>
<feature type="domain" description="G-protein coupled receptors family 1 profile" evidence="9">
    <location>
        <begin position="42"/>
        <end position="299"/>
    </location>
</feature>
<reference evidence="11 12" key="1">
    <citation type="submission" date="2025-04" db="UniProtKB">
        <authorList>
            <consortium name="RefSeq"/>
        </authorList>
    </citation>
    <scope>IDENTIFICATION</scope>
    <source>
        <tissue evidence="11 12">Gonads</tissue>
    </source>
</reference>
<evidence type="ECO:0000313" key="10">
    <source>
        <dbReference type="Proteomes" id="UP000085678"/>
    </source>
</evidence>
<keyword evidence="7" id="KW-0807">Transducer</keyword>
<keyword evidence="4" id="KW-0297">G-protein coupled receptor</keyword>
<evidence type="ECO:0000256" key="6">
    <source>
        <dbReference type="ARBA" id="ARBA00023170"/>
    </source>
</evidence>
<proteinExistence type="predicted"/>
<dbReference type="RefSeq" id="XP_013395935.1">
    <property type="nucleotide sequence ID" value="XM_013540481.1"/>
</dbReference>
<evidence type="ECO:0000259" key="9">
    <source>
        <dbReference type="PROSITE" id="PS50262"/>
    </source>
</evidence>
<dbReference type="CDD" id="cd00637">
    <property type="entry name" value="7tm_classA_rhodopsin-like"/>
    <property type="match status" value="1"/>
</dbReference>
<organism evidence="10 11">
    <name type="scientific">Lingula anatina</name>
    <name type="common">Brachiopod</name>
    <name type="synonym">Lingula unguis</name>
    <dbReference type="NCBI Taxonomy" id="7574"/>
    <lineage>
        <taxon>Eukaryota</taxon>
        <taxon>Metazoa</taxon>
        <taxon>Spiralia</taxon>
        <taxon>Lophotrochozoa</taxon>
        <taxon>Brachiopoda</taxon>
        <taxon>Linguliformea</taxon>
        <taxon>Lingulata</taxon>
        <taxon>Lingulida</taxon>
        <taxon>Linguloidea</taxon>
        <taxon>Lingulidae</taxon>
        <taxon>Lingula</taxon>
    </lineage>
</organism>
<dbReference type="OMA" id="TANIACA"/>
<dbReference type="GeneID" id="106163015"/>
<feature type="transmembrane region" description="Helical" evidence="8">
    <location>
        <begin position="249"/>
        <end position="270"/>
    </location>
</feature>